<dbReference type="Gene3D" id="3.40.50.300">
    <property type="entry name" value="P-loop containing nucleotide triphosphate hydrolases"/>
    <property type="match status" value="1"/>
</dbReference>
<dbReference type="SUPFAM" id="SSF52540">
    <property type="entry name" value="P-loop containing nucleoside triphosphate hydrolases"/>
    <property type="match status" value="1"/>
</dbReference>
<dbReference type="Gene3D" id="1.10.10.10">
    <property type="entry name" value="Winged helix-like DNA-binding domain superfamily/Winged helix DNA-binding domain"/>
    <property type="match status" value="1"/>
</dbReference>
<keyword evidence="5" id="KW-0238">DNA-binding</keyword>
<keyword evidence="1" id="KW-0547">Nucleotide-binding</keyword>
<dbReference type="GO" id="GO:0004016">
    <property type="term" value="F:adenylate cyclase activity"/>
    <property type="evidence" value="ECO:0007669"/>
    <property type="project" value="TreeGrafter"/>
</dbReference>
<feature type="domain" description="HTH luxR-type" evidence="4">
    <location>
        <begin position="872"/>
        <end position="935"/>
    </location>
</feature>
<evidence type="ECO:0000313" key="6">
    <source>
        <dbReference type="Proteomes" id="UP000579153"/>
    </source>
</evidence>
<dbReference type="RefSeq" id="WP_185076635.1">
    <property type="nucleotide sequence ID" value="NZ_JACHMB010000001.1"/>
</dbReference>
<dbReference type="Gene3D" id="1.25.40.10">
    <property type="entry name" value="Tetratricopeptide repeat domain"/>
    <property type="match status" value="2"/>
</dbReference>
<dbReference type="InterPro" id="IPR041664">
    <property type="entry name" value="AAA_16"/>
</dbReference>
<keyword evidence="2" id="KW-0067">ATP-binding</keyword>
<dbReference type="GO" id="GO:0003677">
    <property type="term" value="F:DNA binding"/>
    <property type="evidence" value="ECO:0007669"/>
    <property type="project" value="UniProtKB-KW"/>
</dbReference>
<dbReference type="Pfam" id="PF13191">
    <property type="entry name" value="AAA_16"/>
    <property type="match status" value="1"/>
</dbReference>
<keyword evidence="3" id="KW-0175">Coiled coil</keyword>
<dbReference type="PANTHER" id="PTHR16305">
    <property type="entry name" value="TESTICULAR SOLUBLE ADENYLYL CYCLASE"/>
    <property type="match status" value="1"/>
</dbReference>
<proteinExistence type="predicted"/>
<dbReference type="EMBL" id="JACHMB010000001">
    <property type="protein sequence ID" value="MBB5783624.1"/>
    <property type="molecule type" value="Genomic_DNA"/>
</dbReference>
<evidence type="ECO:0000259" key="4">
    <source>
        <dbReference type="PROSITE" id="PS50043"/>
    </source>
</evidence>
<accession>A0A7W9GGZ3</accession>
<dbReference type="InterPro" id="IPR027417">
    <property type="entry name" value="P-loop_NTPase"/>
</dbReference>
<evidence type="ECO:0000256" key="1">
    <source>
        <dbReference type="ARBA" id="ARBA00022741"/>
    </source>
</evidence>
<feature type="coiled-coil region" evidence="3">
    <location>
        <begin position="778"/>
        <end position="805"/>
    </location>
</feature>
<dbReference type="InterPro" id="IPR016032">
    <property type="entry name" value="Sig_transdc_resp-reg_C-effctor"/>
</dbReference>
<dbReference type="InterPro" id="IPR011990">
    <property type="entry name" value="TPR-like_helical_dom_sf"/>
</dbReference>
<dbReference type="Pfam" id="PF00196">
    <property type="entry name" value="GerE"/>
    <property type="match status" value="1"/>
</dbReference>
<evidence type="ECO:0000313" key="5">
    <source>
        <dbReference type="EMBL" id="MBB5783624.1"/>
    </source>
</evidence>
<gene>
    <name evidence="5" type="ORF">HD596_010380</name>
</gene>
<protein>
    <submittedName>
        <fullName evidence="5">DNA-binding CsgD family transcriptional regulator</fullName>
    </submittedName>
</protein>
<dbReference type="SUPFAM" id="SSF48452">
    <property type="entry name" value="TPR-like"/>
    <property type="match status" value="2"/>
</dbReference>
<dbReference type="GO" id="GO:0005737">
    <property type="term" value="C:cytoplasm"/>
    <property type="evidence" value="ECO:0007669"/>
    <property type="project" value="TreeGrafter"/>
</dbReference>
<dbReference type="PROSITE" id="PS50043">
    <property type="entry name" value="HTH_LUXR_2"/>
    <property type="match status" value="1"/>
</dbReference>
<dbReference type="GO" id="GO:0005524">
    <property type="term" value="F:ATP binding"/>
    <property type="evidence" value="ECO:0007669"/>
    <property type="project" value="UniProtKB-KW"/>
</dbReference>
<dbReference type="AlphaFoldDB" id="A0A7W9GGZ3"/>
<reference evidence="5 6" key="1">
    <citation type="submission" date="2020-08" db="EMBL/GenBank/DDBJ databases">
        <title>Sequencing the genomes of 1000 actinobacteria strains.</title>
        <authorList>
            <person name="Klenk H.-P."/>
        </authorList>
    </citation>
    <scope>NUCLEOTIDE SEQUENCE [LARGE SCALE GENOMIC DNA]</scope>
    <source>
        <strain evidence="5 6">DSM 45507</strain>
    </source>
</reference>
<dbReference type="CDD" id="cd06170">
    <property type="entry name" value="LuxR_C_like"/>
    <property type="match status" value="1"/>
</dbReference>
<dbReference type="InterPro" id="IPR036388">
    <property type="entry name" value="WH-like_DNA-bd_sf"/>
</dbReference>
<name>A0A7W9GGZ3_9ACTN</name>
<dbReference type="PROSITE" id="PS00622">
    <property type="entry name" value="HTH_LUXR_1"/>
    <property type="match status" value="1"/>
</dbReference>
<dbReference type="PANTHER" id="PTHR16305:SF35">
    <property type="entry name" value="TRANSCRIPTIONAL ACTIVATOR DOMAIN"/>
    <property type="match status" value="1"/>
</dbReference>
<dbReference type="Proteomes" id="UP000579153">
    <property type="component" value="Unassembled WGS sequence"/>
</dbReference>
<evidence type="ECO:0000256" key="3">
    <source>
        <dbReference type="SAM" id="Coils"/>
    </source>
</evidence>
<dbReference type="SMART" id="SM00421">
    <property type="entry name" value="HTH_LUXR"/>
    <property type="match status" value="1"/>
</dbReference>
<evidence type="ECO:0000256" key="2">
    <source>
        <dbReference type="ARBA" id="ARBA00022840"/>
    </source>
</evidence>
<dbReference type="GO" id="GO:0006355">
    <property type="term" value="P:regulation of DNA-templated transcription"/>
    <property type="evidence" value="ECO:0007669"/>
    <property type="project" value="InterPro"/>
</dbReference>
<organism evidence="5 6">
    <name type="scientific">Nonomuraea jabiensis</name>
    <dbReference type="NCBI Taxonomy" id="882448"/>
    <lineage>
        <taxon>Bacteria</taxon>
        <taxon>Bacillati</taxon>
        <taxon>Actinomycetota</taxon>
        <taxon>Actinomycetes</taxon>
        <taxon>Streptosporangiales</taxon>
        <taxon>Streptosporangiaceae</taxon>
        <taxon>Nonomuraea</taxon>
    </lineage>
</organism>
<dbReference type="InterPro" id="IPR000792">
    <property type="entry name" value="Tscrpt_reg_LuxR_C"/>
</dbReference>
<comment type="caution">
    <text evidence="5">The sequence shown here is derived from an EMBL/GenBank/DDBJ whole genome shotgun (WGS) entry which is preliminary data.</text>
</comment>
<keyword evidence="6" id="KW-1185">Reference proteome</keyword>
<sequence>MLVTRRPLTGRSAELDHLVRLLDRPHGTTFVLMTGDPGIGKSRLLTAVAELARERGLPAMAGRATEFERSAPFGILFDALADGDRHLQLAADLDRIRALLSAEAGADAGGAARGLAALNRHRLFRESHRLVERISERDGLVVLLDDMQWADDASVEALDYFIRHPPDRRVVVLLAARTGGLPAGLTRSLAAASVVALPLGPLSAGDADALLGEEMSAPRRRRLYERSGGNPLFLEILAALPDGDDPAEAASPVAVNALDRLIAAELSGLDQVQGLVARAAAVAGDELDATLVAAVSELEPATVVAALDELVRRNVLSSGPRTLGFRHPLVRAAAYRMAGPAWRMAAHRRAAEYLRAHGAPAVRCAVHMEHAIVIGDVDGAALLAEGADAVAATAPATAARWFRAALGALPDDAPGGRRAGLLMSLAAALGVSGQLAESRTLLREVIQAGGDHRDQAVELMSMMERSLGRFEEARAILTAELRHLDPASGGDSGGRCALLVELAANDLLDGRWDQGRENASLAFGLAGPRTRRGLPATAVTLLAVAALYRCDFGEAYRHLDRADALVNGLTDRELCDDLGLVAALAWGEFLADRNADALRHLARGLRVARDHGRSHVVPLLYAARATVHARLGDVDRALGDAEEAEEIARHLGSAEMLAFVHVTKSRPLLWRSGPDAAMPLIEPARRGQVLRSAWWRTISDQVVSEVLFSVGETEECGRLLAARVPADPAGLGPGVVGSYALRSEVEVTRGDLTAGTEWYERAARVVELGAPPVQSGFLARARAVLALAQGRRDEAEEAAREAVDRFADAGLPIGEAFGRMLLAGVLRRDADSRTAKQQLGQAKELFLSCGAPWLAAQVGVEQRRMAAGLAHRPGAGSSLSEREREIAELVAYGMTNREIGERLFLSPRTVETHLASVFRKLGVKTRAALGHRLAE</sequence>
<dbReference type="SUPFAM" id="SSF46894">
    <property type="entry name" value="C-terminal effector domain of the bipartite response regulators"/>
    <property type="match status" value="1"/>
</dbReference>
<dbReference type="PRINTS" id="PR00038">
    <property type="entry name" value="HTHLUXR"/>
</dbReference>